<evidence type="ECO:0000313" key="5">
    <source>
        <dbReference type="Proteomes" id="UP000011713"/>
    </source>
</evidence>
<evidence type="ECO:0000313" key="3">
    <source>
        <dbReference type="EMBL" id="BAP68909.1"/>
    </source>
</evidence>
<dbReference type="EnsemblProtists" id="HpaT800333">
    <property type="protein sequence ID" value="HpaP800333"/>
    <property type="gene ID" value="HpaG800333"/>
</dbReference>
<accession>M4B236</accession>
<evidence type="ECO:0000256" key="1">
    <source>
        <dbReference type="SAM" id="MobiDB-lite"/>
    </source>
</evidence>
<dbReference type="InParanoid" id="M4B236"/>
<reference evidence="5" key="1">
    <citation type="journal article" date="2010" name="Science">
        <title>Signatures of adaptation to obligate biotrophy in the Hyaloperonospora arabidopsidis genome.</title>
        <authorList>
            <person name="Baxter L."/>
            <person name="Tripathy S."/>
            <person name="Ishaque N."/>
            <person name="Boot N."/>
            <person name="Cabral A."/>
            <person name="Kemen E."/>
            <person name="Thines M."/>
            <person name="Ah-Fong A."/>
            <person name="Anderson R."/>
            <person name="Badejoko W."/>
            <person name="Bittner-Eddy P."/>
            <person name="Boore J.L."/>
            <person name="Chibucos M.C."/>
            <person name="Coates M."/>
            <person name="Dehal P."/>
            <person name="Delehaunty K."/>
            <person name="Dong S."/>
            <person name="Downton P."/>
            <person name="Dumas B."/>
            <person name="Fabro G."/>
            <person name="Fronick C."/>
            <person name="Fuerstenberg S.I."/>
            <person name="Fulton L."/>
            <person name="Gaulin E."/>
            <person name="Govers F."/>
            <person name="Hughes L."/>
            <person name="Humphray S."/>
            <person name="Jiang R.H."/>
            <person name="Judelson H."/>
            <person name="Kamoun S."/>
            <person name="Kyung K."/>
            <person name="Meijer H."/>
            <person name="Minx P."/>
            <person name="Morris P."/>
            <person name="Nelson J."/>
            <person name="Phuntumart V."/>
            <person name="Qutob D."/>
            <person name="Rehmany A."/>
            <person name="Rougon-Cardoso A."/>
            <person name="Ryden P."/>
            <person name="Torto-Alalibo T."/>
            <person name="Studholme D."/>
            <person name="Wang Y."/>
            <person name="Win J."/>
            <person name="Wood J."/>
            <person name="Clifton S.W."/>
            <person name="Rogers J."/>
            <person name="Van den Ackerveken G."/>
            <person name="Jones J.D."/>
            <person name="McDowell J.M."/>
            <person name="Beynon J."/>
            <person name="Tyler B.M."/>
        </authorList>
    </citation>
    <scope>NUCLEOTIDE SEQUENCE [LARGE SCALE GENOMIC DNA]</scope>
    <source>
        <strain evidence="5">Emoy2</strain>
    </source>
</reference>
<proteinExistence type="evidence at transcript level"/>
<protein>
    <submittedName>
        <fullName evidence="3">RxLR effector candidate protein</fullName>
    </submittedName>
</protein>
<feature type="signal peptide" evidence="2">
    <location>
        <begin position="1"/>
        <end position="23"/>
    </location>
</feature>
<evidence type="ECO:0000256" key="2">
    <source>
        <dbReference type="SAM" id="SignalP"/>
    </source>
</evidence>
<sequence>MRLHPFALLASAAILTSVTVVSGVSGTSKGEGNSAVSVPPFVRDSDDDPCIVPLIGQNTTKDEARTFPELPPVVSELLEVVQKEKPFEFKLRDTSGKKPIGPAVLNRMGDRQKAAEISADRAQAARNVWEGMIVESTEQLEKAGLPPDRRHPLPKKTAGMKELRAFANAVANRVTRKAYGNNLGTHNYIVNWVQKRSQRESLSNVLNKYQFIPRLTFEKVWVLDGYVESDAQLIEALLGSWGSVTEFTAFLSIAKLSPTITNDAVLLQKKLLSYWSESKKRIFDVIELLEIKTRGLTYETMDTLVEFVALKDKRAKGESFDSFKSTLKHLDDYFGVENYFESNTAKGKGTNGQANAQPGTSHQDVMSQINNIASEEHNEPSILLGTESVVKRKAESLDSGRLRKKTSPLTNDVPEDDPGLSLVLSLMPPGT</sequence>
<feature type="chain" id="PRO_5009704458" evidence="2">
    <location>
        <begin position="24"/>
        <end position="431"/>
    </location>
</feature>
<dbReference type="Proteomes" id="UP000011713">
    <property type="component" value="Unassembled WGS sequence"/>
</dbReference>
<keyword evidence="5" id="KW-1185">Reference proteome</keyword>
<keyword evidence="2" id="KW-0732">Signal</keyword>
<gene>
    <name evidence="3" type="primary">HaRxLL29</name>
</gene>
<dbReference type="HOGENOM" id="CLU_636888_0_0_1"/>
<name>M4B236_HYAAE</name>
<dbReference type="EMBL" id="JH597777">
    <property type="status" value="NOT_ANNOTATED_CDS"/>
    <property type="molecule type" value="Genomic_DNA"/>
</dbReference>
<feature type="region of interest" description="Disordered" evidence="1">
    <location>
        <begin position="395"/>
        <end position="419"/>
    </location>
</feature>
<dbReference type="EMBL" id="AB922334">
    <property type="protein sequence ID" value="BAP68909.1"/>
    <property type="molecule type" value="mRNA"/>
</dbReference>
<reference evidence="3" key="2">
    <citation type="journal article" date="2014" name="PLoS Pathog.">
        <title>Expression profiling during arabidopsis/downy mildew interaction reveals a highly-expressed effector that attenuates responses to salicylic acid.</title>
        <authorList>
            <person name="Asai S."/>
            <person name="Rallapalli G."/>
            <person name="Piquerez S.J.M."/>
            <person name="Caillaud M.C."/>
            <person name="Furzer O.J."/>
            <person name="Ishaque N."/>
            <person name="Wirthmueller L."/>
            <person name="Fabro G."/>
            <person name="Shirasu K."/>
            <person name="Jones J.D.G."/>
        </authorList>
    </citation>
    <scope>NUCLEOTIDE SEQUENCE</scope>
    <source>
        <strain evidence="3">Emoy2</strain>
    </source>
</reference>
<dbReference type="AlphaFoldDB" id="M4B236"/>
<organism evidence="4 5">
    <name type="scientific">Hyaloperonospora arabidopsidis (strain Emoy2)</name>
    <name type="common">Downy mildew agent</name>
    <name type="synonym">Peronospora arabidopsidis</name>
    <dbReference type="NCBI Taxonomy" id="559515"/>
    <lineage>
        <taxon>Eukaryota</taxon>
        <taxon>Sar</taxon>
        <taxon>Stramenopiles</taxon>
        <taxon>Oomycota</taxon>
        <taxon>Peronosporomycetes</taxon>
        <taxon>Peronosporales</taxon>
        <taxon>Peronosporaceae</taxon>
        <taxon>Hyaloperonospora</taxon>
    </lineage>
</organism>
<dbReference type="VEuPathDB" id="FungiDB:HpaG800333"/>
<evidence type="ECO:0000313" key="4">
    <source>
        <dbReference type="EnsemblProtists" id="HpaP800333"/>
    </source>
</evidence>
<reference evidence="4" key="3">
    <citation type="submission" date="2015-06" db="UniProtKB">
        <authorList>
            <consortium name="EnsemblProtists"/>
        </authorList>
    </citation>
    <scope>IDENTIFICATION</scope>
    <source>
        <strain evidence="4">Emoy2</strain>
    </source>
</reference>